<dbReference type="InterPro" id="IPR019734">
    <property type="entry name" value="TPR_rpt"/>
</dbReference>
<name>A0A1V6CBU5_UNCT6</name>
<sequence>MLIRIILILAVLIFSPCKAIAQPEMVAFQLMDITDQMDPVINIINLRIDKLWHQGRYEEIFPLFYLITRLDPYDEEAWSTGGWFLINCIAPAKPISEKKKWQIKGIEFLKEGLKYNDNTYRLYWELAWIYYQWGELETAIEYLDNAINFEHPAYVENTRAHVLEKLGRINDAIIQWKQIKEKFPEMRFVAERFIYDLEKQEKDAIKQNP</sequence>
<reference evidence="1" key="1">
    <citation type="submission" date="2017-02" db="EMBL/GenBank/DDBJ databases">
        <title>Delving into the versatile metabolic prowess of the omnipresent phylum Bacteroidetes.</title>
        <authorList>
            <person name="Nobu M.K."/>
            <person name="Mei R."/>
            <person name="Narihiro T."/>
            <person name="Kuroda K."/>
            <person name="Liu W.-T."/>
        </authorList>
    </citation>
    <scope>NUCLEOTIDE SEQUENCE</scope>
    <source>
        <strain evidence="1">ADurb.Bin131</strain>
    </source>
</reference>
<dbReference type="InterPro" id="IPR011990">
    <property type="entry name" value="TPR-like_helical_dom_sf"/>
</dbReference>
<comment type="caution">
    <text evidence="1">The sequence shown here is derived from an EMBL/GenBank/DDBJ whole genome shotgun (WGS) entry which is preliminary data.</text>
</comment>
<dbReference type="AlphaFoldDB" id="A0A1V6CBU5"/>
<dbReference type="Pfam" id="PF13181">
    <property type="entry name" value="TPR_8"/>
    <property type="match status" value="1"/>
</dbReference>
<protein>
    <recommendedName>
        <fullName evidence="2">Tetratricopeptide repeat protein</fullName>
    </recommendedName>
</protein>
<dbReference type="EMBL" id="MWDQ01000043">
    <property type="protein sequence ID" value="OQB74349.1"/>
    <property type="molecule type" value="Genomic_DNA"/>
</dbReference>
<accession>A0A1V6CBU5</accession>
<dbReference type="Gene3D" id="1.25.40.10">
    <property type="entry name" value="Tetratricopeptide repeat domain"/>
    <property type="match status" value="1"/>
</dbReference>
<evidence type="ECO:0000313" key="1">
    <source>
        <dbReference type="EMBL" id="OQB74349.1"/>
    </source>
</evidence>
<organism evidence="1">
    <name type="scientific">candidate division TA06 bacterium ADurb.Bin131</name>
    <dbReference type="NCBI Taxonomy" id="1852827"/>
    <lineage>
        <taxon>Bacteria</taxon>
        <taxon>Bacteria division TA06</taxon>
    </lineage>
</organism>
<gene>
    <name evidence="1" type="ORF">BWX89_00568</name>
</gene>
<dbReference type="SUPFAM" id="SSF48452">
    <property type="entry name" value="TPR-like"/>
    <property type="match status" value="1"/>
</dbReference>
<proteinExistence type="predicted"/>
<evidence type="ECO:0008006" key="2">
    <source>
        <dbReference type="Google" id="ProtNLM"/>
    </source>
</evidence>
<dbReference type="Proteomes" id="UP000485562">
    <property type="component" value="Unassembled WGS sequence"/>
</dbReference>